<evidence type="ECO:0000313" key="11">
    <source>
        <dbReference type="Proteomes" id="UP000887560"/>
    </source>
</evidence>
<keyword evidence="3" id="KW-1003">Cell membrane</keyword>
<dbReference type="Pfam" id="PF25057">
    <property type="entry name" value="CUT_N"/>
    <property type="match status" value="1"/>
</dbReference>
<keyword evidence="4 8" id="KW-0812">Transmembrane</keyword>
<dbReference type="SMART" id="SM00241">
    <property type="entry name" value="ZP"/>
    <property type="match status" value="1"/>
</dbReference>
<reference evidence="12" key="1">
    <citation type="submission" date="2022-11" db="UniProtKB">
        <authorList>
            <consortium name="WormBaseParasite"/>
        </authorList>
    </citation>
    <scope>IDENTIFICATION</scope>
</reference>
<comment type="subcellular location">
    <subcellularLocation>
        <location evidence="1">Cell membrane</location>
        <topology evidence="1">Single-pass type I membrane protein</topology>
    </subcellularLocation>
</comment>
<evidence type="ECO:0000256" key="3">
    <source>
        <dbReference type="ARBA" id="ARBA00022475"/>
    </source>
</evidence>
<dbReference type="InterPro" id="IPR051962">
    <property type="entry name" value="Cuticlin"/>
</dbReference>
<name>A0A915PA20_9BILA</name>
<keyword evidence="6 8" id="KW-1133">Transmembrane helix</keyword>
<keyword evidence="2" id="KW-0193">Cuticle</keyword>
<evidence type="ECO:0000256" key="8">
    <source>
        <dbReference type="SAM" id="Phobius"/>
    </source>
</evidence>
<keyword evidence="7 8" id="KW-0472">Membrane</keyword>
<organism evidence="11 12">
    <name type="scientific">Meloidogyne floridensis</name>
    <dbReference type="NCBI Taxonomy" id="298350"/>
    <lineage>
        <taxon>Eukaryota</taxon>
        <taxon>Metazoa</taxon>
        <taxon>Ecdysozoa</taxon>
        <taxon>Nematoda</taxon>
        <taxon>Chromadorea</taxon>
        <taxon>Rhabditida</taxon>
        <taxon>Tylenchina</taxon>
        <taxon>Tylenchomorpha</taxon>
        <taxon>Tylenchoidea</taxon>
        <taxon>Meloidogynidae</taxon>
        <taxon>Meloidogyninae</taxon>
        <taxon>Meloidogyne</taxon>
    </lineage>
</organism>
<dbReference type="PROSITE" id="PS51034">
    <property type="entry name" value="ZP_2"/>
    <property type="match status" value="1"/>
</dbReference>
<feature type="domain" description="ZP" evidence="10">
    <location>
        <begin position="47"/>
        <end position="291"/>
    </location>
</feature>
<dbReference type="PANTHER" id="PTHR22907:SF57">
    <property type="entry name" value="CUTICLIN-4"/>
    <property type="match status" value="1"/>
</dbReference>
<evidence type="ECO:0000256" key="9">
    <source>
        <dbReference type="SAM" id="SignalP"/>
    </source>
</evidence>
<evidence type="ECO:0000256" key="4">
    <source>
        <dbReference type="ARBA" id="ARBA00022692"/>
    </source>
</evidence>
<evidence type="ECO:0000256" key="6">
    <source>
        <dbReference type="ARBA" id="ARBA00022989"/>
    </source>
</evidence>
<dbReference type="Pfam" id="PF25301">
    <property type="entry name" value="CUT_C"/>
    <property type="match status" value="1"/>
</dbReference>
<dbReference type="Proteomes" id="UP000887560">
    <property type="component" value="Unplaced"/>
</dbReference>
<feature type="transmembrane region" description="Helical" evidence="8">
    <location>
        <begin position="528"/>
        <end position="552"/>
    </location>
</feature>
<evidence type="ECO:0000259" key="10">
    <source>
        <dbReference type="PROSITE" id="PS51034"/>
    </source>
</evidence>
<evidence type="ECO:0000256" key="5">
    <source>
        <dbReference type="ARBA" id="ARBA00022729"/>
    </source>
</evidence>
<sequence>MRLQLYLILFLILLNGLECQDASNYQTGQILNQKMEENGVVGEPTVQCGIDSLSLEIKTNNPFSGRLFISGFSQEKHCQLLGNGSLQRLQFTVQFGQCGLRRSRELNGISVQTIVIVSFHPIFVTKLDRAYRLNCFYTETRKTFTQHLEVGQLTTSGNIFRNSEAMPQCRYDILWQNARGQSIRFARIGDVVFHRWSCQTPEIGTYCMRVHSCTVSDGQGGEPVEVIDKKGCGVDALLLRDLEYTDDLTAGQSAFVFKFADKPTLHFNCQIELTLREEWSNNGCEPNRPKCSPASTYQYTQQFQQLETTTKILSKYGLQYDSGNNEVQEVQEENSKINLPSKTTETTKTPSIPTTKTAAQIIREKELPPAHYRINEDWRRRTATTATIVDNNNRMKFPQTEVVPSNYATEVSSTTEESILEPSETLSVVDLMQQDAIYQDEVNSPIRRNTPTTNNQEIDRRLPRKVADFDLPEQSLLSNLGTNRKAILGIQTLFANQPMILRLLNNSLPTSTKHCRSSNNSSLLATNIPFGSILLFLFCLLILLLALIWNYLTKQLKNKNEVENNNNCILIGHCKRRHKFENILLWKRKQKTFPLPQFEQQKQQQQLKFKEASILDLDKDRQFNNNLTTINNNNNRGLRF</sequence>
<accession>A0A915PA20</accession>
<dbReference type="GO" id="GO:0005886">
    <property type="term" value="C:plasma membrane"/>
    <property type="evidence" value="ECO:0007669"/>
    <property type="project" value="UniProtKB-SubCell"/>
</dbReference>
<dbReference type="AlphaFoldDB" id="A0A915PA20"/>
<dbReference type="InterPro" id="IPR001507">
    <property type="entry name" value="ZP_dom"/>
</dbReference>
<evidence type="ECO:0000256" key="7">
    <source>
        <dbReference type="ARBA" id="ARBA00023136"/>
    </source>
</evidence>
<dbReference type="WBParaSite" id="scf7180000424193.g12569">
    <property type="protein sequence ID" value="scf7180000424193.g12569"/>
    <property type="gene ID" value="scf7180000424193.g12569"/>
</dbReference>
<dbReference type="PANTHER" id="PTHR22907">
    <property type="entry name" value="GH04558P"/>
    <property type="match status" value="1"/>
</dbReference>
<keyword evidence="5 9" id="KW-0732">Signal</keyword>
<protein>
    <submittedName>
        <fullName evidence="12">ZP domain-containing protein</fullName>
    </submittedName>
</protein>
<dbReference type="InterPro" id="IPR056953">
    <property type="entry name" value="CUT_N"/>
</dbReference>
<evidence type="ECO:0000256" key="2">
    <source>
        <dbReference type="ARBA" id="ARBA00022460"/>
    </source>
</evidence>
<feature type="chain" id="PRO_5038070002" evidence="9">
    <location>
        <begin position="20"/>
        <end position="640"/>
    </location>
</feature>
<dbReference type="GO" id="GO:0042302">
    <property type="term" value="F:structural constituent of cuticle"/>
    <property type="evidence" value="ECO:0007669"/>
    <property type="project" value="UniProtKB-KW"/>
</dbReference>
<proteinExistence type="predicted"/>
<evidence type="ECO:0000256" key="1">
    <source>
        <dbReference type="ARBA" id="ARBA00004251"/>
    </source>
</evidence>
<feature type="signal peptide" evidence="9">
    <location>
        <begin position="1"/>
        <end position="19"/>
    </location>
</feature>
<keyword evidence="11" id="KW-1185">Reference proteome</keyword>
<evidence type="ECO:0000313" key="12">
    <source>
        <dbReference type="WBParaSite" id="scf7180000424193.g12569"/>
    </source>
</evidence>
<dbReference type="InterPro" id="IPR057475">
    <property type="entry name" value="CUT_C"/>
</dbReference>